<dbReference type="AlphaFoldDB" id="A0A812PSG9"/>
<name>A0A812PSG9_9DINO</name>
<dbReference type="OrthoDB" id="445395at2759"/>
<dbReference type="PANTHER" id="PTHR46224">
    <property type="entry name" value="ANKYRIN REPEAT FAMILY PROTEIN"/>
    <property type="match status" value="1"/>
</dbReference>
<dbReference type="PROSITE" id="PS50088">
    <property type="entry name" value="ANK_REPEAT"/>
    <property type="match status" value="1"/>
</dbReference>
<keyword evidence="1" id="KW-0040">ANK repeat</keyword>
<dbReference type="PANTHER" id="PTHR46224:SF6">
    <property type="entry name" value="ANKYRIN REPEAT FAMILY PROTEIN"/>
    <property type="match status" value="1"/>
</dbReference>
<dbReference type="Pfam" id="PF13857">
    <property type="entry name" value="Ank_5"/>
    <property type="match status" value="1"/>
</dbReference>
<dbReference type="InterPro" id="IPR036770">
    <property type="entry name" value="Ankyrin_rpt-contain_sf"/>
</dbReference>
<protein>
    <submittedName>
        <fullName evidence="2">TNKS protein</fullName>
    </submittedName>
</protein>
<accession>A0A812PSG9</accession>
<feature type="repeat" description="ANK" evidence="1">
    <location>
        <begin position="509"/>
        <end position="541"/>
    </location>
</feature>
<evidence type="ECO:0000313" key="3">
    <source>
        <dbReference type="Proteomes" id="UP000604046"/>
    </source>
</evidence>
<reference evidence="2" key="1">
    <citation type="submission" date="2021-02" db="EMBL/GenBank/DDBJ databases">
        <authorList>
            <person name="Dougan E. K."/>
            <person name="Rhodes N."/>
            <person name="Thang M."/>
            <person name="Chan C."/>
        </authorList>
    </citation>
    <scope>NUCLEOTIDE SEQUENCE</scope>
</reference>
<dbReference type="EMBL" id="CAJNDS010002179">
    <property type="protein sequence ID" value="CAE7361230.1"/>
    <property type="molecule type" value="Genomic_DNA"/>
</dbReference>
<dbReference type="SUPFAM" id="SSF48403">
    <property type="entry name" value="Ankyrin repeat"/>
    <property type="match status" value="1"/>
</dbReference>
<evidence type="ECO:0000313" key="2">
    <source>
        <dbReference type="EMBL" id="CAE7361230.1"/>
    </source>
</evidence>
<gene>
    <name evidence="2" type="primary">TNKS</name>
    <name evidence="2" type="ORF">SNAT2548_LOCUS19427</name>
</gene>
<organism evidence="2 3">
    <name type="scientific">Symbiodinium natans</name>
    <dbReference type="NCBI Taxonomy" id="878477"/>
    <lineage>
        <taxon>Eukaryota</taxon>
        <taxon>Sar</taxon>
        <taxon>Alveolata</taxon>
        <taxon>Dinophyceae</taxon>
        <taxon>Suessiales</taxon>
        <taxon>Symbiodiniaceae</taxon>
        <taxon>Symbiodinium</taxon>
    </lineage>
</organism>
<dbReference type="InterPro" id="IPR002110">
    <property type="entry name" value="Ankyrin_rpt"/>
</dbReference>
<evidence type="ECO:0000256" key="1">
    <source>
        <dbReference type="PROSITE-ProRule" id="PRU00023"/>
    </source>
</evidence>
<dbReference type="SMART" id="SM00248">
    <property type="entry name" value="ANK"/>
    <property type="match status" value="5"/>
</dbReference>
<proteinExistence type="predicted"/>
<dbReference type="InterPro" id="IPR051616">
    <property type="entry name" value="Cul2-RING_E3_ligase_SR"/>
</dbReference>
<sequence length="591" mass="66041">MDLPLPKHEDLLQMGLLQKRRVGSFCIFISHQWTSLDDPDPGGQQLNVLKACLRNICYNELSVTNDAASQFFGDVKSLTTTQKSQIREGFLWLDWISIPQSESHVQASESVLPEQDWLSCSRTFAYKSSKPRRHSKQEEYILSIPSFVQACQIFVALVPPVLHHDTGKVCNFSSWLSRGWCRAEMWCKMLLGDQDLPMVVIAAPDLADFARPVNWVDCMPHEGVFSQPGDRDVVIEIFEQALSHQVTWERDPNMRRYFLARRESLLDKAEKKRTLSEFLQDFGFKSLQQARRASKKVLSPVACAALAGDTQVLRHLLEARCPVDCSIAPLLKVGLVELLTPVHLTVMQGWRQPWVLEQLLNSQADPNLAGKGIPLLACCRTAEDVETLVRYRADVNACASPLHVPVLALASGENVNPLVISKLLELRANPNASQSAIGLGIKQPLSFLSINSRSSAFTVEIAELLLKAEADVNLQSSAGAPFYSLELLCRMYLQVAPPRTGFMKAAAEWSTTPLGFASLFSSPELVEVLLAHRADPNIRNARGNRPIDLATCTLVRNLLQPEGFLDGDPDWQPENWEVRSVHLSRSLQMPF</sequence>
<comment type="caution">
    <text evidence="2">The sequence shown here is derived from an EMBL/GenBank/DDBJ whole genome shotgun (WGS) entry which is preliminary data.</text>
</comment>
<keyword evidence="3" id="KW-1185">Reference proteome</keyword>
<dbReference type="Proteomes" id="UP000604046">
    <property type="component" value="Unassembled WGS sequence"/>
</dbReference>
<dbReference type="Gene3D" id="1.25.40.20">
    <property type="entry name" value="Ankyrin repeat-containing domain"/>
    <property type="match status" value="2"/>
</dbReference>